<keyword evidence="1" id="KW-0677">Repeat</keyword>
<evidence type="ECO:0000313" key="4">
    <source>
        <dbReference type="EMBL" id="PFX26547.1"/>
    </source>
</evidence>
<feature type="repeat" description="ANK" evidence="3">
    <location>
        <begin position="198"/>
        <end position="232"/>
    </location>
</feature>
<evidence type="ECO:0000256" key="1">
    <source>
        <dbReference type="ARBA" id="ARBA00022737"/>
    </source>
</evidence>
<sequence length="675" mass="75357">MISLEFSNHIKTFDYKSQRSDLEREAIEKVIAGESLLPLFERHQLSLEEQRKLLKTKLAYPHKGEESSLFLLSIACGHVDLARSLIEERVVDIEERGTVLVGVYKNGGFGYEVGEDVTPLWCAAAWCKFELVKLLTKHGANINHRSKVGSSPLLVACRYFHSNRARQVLLGKPDMPLQLDLVKFLLESGANLNEAGHQGDTPLTAAALSGFKDPSLVAYLLEKGADPNARNGHGFTALHLAAHKGCLESVKVLIKNGAQLGAGDTRGITPLQLACCECHDDVVEWIISLPDCSREKKIDALELLGASHVTSIDVDNIEYPSEGQDEEEDGDDTESIQHGYNLLLRAMKECLKPPTYIVKQVLTPPLAVYNNHIESQSLEELEAFSTQHEVIQMEGFITRDRILGALHSPEILRPLFNKGIVLSHKGELEVAANFYSHALSFKLVSSDESKEILRRLLDLFASMIEKGTQLKIANLEPVNQYVLAWLKILTQEREKEHLSHFEQQELKWAFDRNLLLVFNFICIVVNISVNSAEEAKKKQEMIKTVVDLKIQNSQGSDMFHLAVWDSVIEVHNKVCLKEIFKVPNKKVLEILLQNGSNINSQDHAGNTPLHVLMSVDPNLAIVPLDFKENGGKEYIKWSVQLGISLNNMNTLSCRKGNILKDDVCIHGVVIDKGAV</sequence>
<dbReference type="PROSITE" id="PS50088">
    <property type="entry name" value="ANK_REPEAT"/>
    <property type="match status" value="3"/>
</dbReference>
<dbReference type="PANTHER" id="PTHR24189">
    <property type="entry name" value="MYOTROPHIN"/>
    <property type="match status" value="1"/>
</dbReference>
<dbReference type="Pfam" id="PF12796">
    <property type="entry name" value="Ank_2"/>
    <property type="match status" value="1"/>
</dbReference>
<evidence type="ECO:0000256" key="2">
    <source>
        <dbReference type="ARBA" id="ARBA00023043"/>
    </source>
</evidence>
<accession>A0A2B4SDB2</accession>
<organism evidence="4 5">
    <name type="scientific">Stylophora pistillata</name>
    <name type="common">Smooth cauliflower coral</name>
    <dbReference type="NCBI Taxonomy" id="50429"/>
    <lineage>
        <taxon>Eukaryota</taxon>
        <taxon>Metazoa</taxon>
        <taxon>Cnidaria</taxon>
        <taxon>Anthozoa</taxon>
        <taxon>Hexacorallia</taxon>
        <taxon>Scleractinia</taxon>
        <taxon>Astrocoeniina</taxon>
        <taxon>Pocilloporidae</taxon>
        <taxon>Stylophora</taxon>
    </lineage>
</organism>
<dbReference type="Pfam" id="PF00023">
    <property type="entry name" value="Ank"/>
    <property type="match status" value="1"/>
</dbReference>
<dbReference type="SMART" id="SM00248">
    <property type="entry name" value="ANK"/>
    <property type="match status" value="7"/>
</dbReference>
<proteinExistence type="predicted"/>
<dbReference type="SUPFAM" id="SSF48403">
    <property type="entry name" value="Ankyrin repeat"/>
    <property type="match status" value="2"/>
</dbReference>
<dbReference type="InterPro" id="IPR002110">
    <property type="entry name" value="Ankyrin_rpt"/>
</dbReference>
<dbReference type="AlphaFoldDB" id="A0A2B4SDB2"/>
<dbReference type="Gene3D" id="1.25.40.20">
    <property type="entry name" value="Ankyrin repeat-containing domain"/>
    <property type="match status" value="3"/>
</dbReference>
<comment type="caution">
    <text evidence="4">The sequence shown here is derived from an EMBL/GenBank/DDBJ whole genome shotgun (WGS) entry which is preliminary data.</text>
</comment>
<protein>
    <submittedName>
        <fullName evidence="4">Protein fem-1-like B</fullName>
    </submittedName>
</protein>
<reference evidence="5" key="1">
    <citation type="journal article" date="2017" name="bioRxiv">
        <title>Comparative analysis of the genomes of Stylophora pistillata and Acropora digitifera provides evidence for extensive differences between species of corals.</title>
        <authorList>
            <person name="Voolstra C.R."/>
            <person name="Li Y."/>
            <person name="Liew Y.J."/>
            <person name="Baumgarten S."/>
            <person name="Zoccola D."/>
            <person name="Flot J.-F."/>
            <person name="Tambutte S."/>
            <person name="Allemand D."/>
            <person name="Aranda M."/>
        </authorList>
    </citation>
    <scope>NUCLEOTIDE SEQUENCE [LARGE SCALE GENOMIC DNA]</scope>
</reference>
<feature type="repeat" description="ANK" evidence="3">
    <location>
        <begin position="115"/>
        <end position="147"/>
    </location>
</feature>
<dbReference type="EMBL" id="LSMT01000123">
    <property type="protein sequence ID" value="PFX26547.1"/>
    <property type="molecule type" value="Genomic_DNA"/>
</dbReference>
<feature type="repeat" description="ANK" evidence="3">
    <location>
        <begin position="233"/>
        <end position="265"/>
    </location>
</feature>
<name>A0A2B4SDB2_STYPI</name>
<evidence type="ECO:0000313" key="5">
    <source>
        <dbReference type="Proteomes" id="UP000225706"/>
    </source>
</evidence>
<dbReference type="Pfam" id="PF13637">
    <property type="entry name" value="Ank_4"/>
    <property type="match status" value="1"/>
</dbReference>
<dbReference type="STRING" id="50429.A0A2B4SDB2"/>
<dbReference type="PROSITE" id="PS50297">
    <property type="entry name" value="ANK_REP_REGION"/>
    <property type="match status" value="2"/>
</dbReference>
<gene>
    <name evidence="4" type="primary">FEM1B</name>
    <name evidence="4" type="ORF">AWC38_SpisGene8790</name>
</gene>
<dbReference type="InterPro" id="IPR036770">
    <property type="entry name" value="Ankyrin_rpt-contain_sf"/>
</dbReference>
<dbReference type="InterPro" id="IPR050745">
    <property type="entry name" value="Multifunctional_regulatory"/>
</dbReference>
<keyword evidence="5" id="KW-1185">Reference proteome</keyword>
<evidence type="ECO:0000256" key="3">
    <source>
        <dbReference type="PROSITE-ProRule" id="PRU00023"/>
    </source>
</evidence>
<dbReference type="OrthoDB" id="4429489at2759"/>
<dbReference type="Proteomes" id="UP000225706">
    <property type="component" value="Unassembled WGS sequence"/>
</dbReference>
<keyword evidence="2 3" id="KW-0040">ANK repeat</keyword>
<dbReference type="PRINTS" id="PR01415">
    <property type="entry name" value="ANKYRIN"/>
</dbReference>